<evidence type="ECO:0000256" key="2">
    <source>
        <dbReference type="ARBA" id="ARBA00023157"/>
    </source>
</evidence>
<reference evidence="5" key="4">
    <citation type="submission" date="2025-09" db="UniProtKB">
        <authorList>
            <consortium name="Ensembl"/>
        </authorList>
    </citation>
    <scope>IDENTIFICATION</scope>
    <source>
        <strain evidence="5">JP 163 A</strain>
    </source>
</reference>
<sequence>MFDPVSNLSPAFPPQPVLSVSPSWPNPGASVTLSCEGLELQSAGWRFFWYKVVPDPPSNSYSIELLPGSTNGTEQNSFIINGPTHTAEFLCRAGREEPKFYTNYSKPKFVWSADPRPAASLSVNPDRVQHFRYDSVSLSCEGNSTEWRVMRIIEKYRLLYFTCSDWGNMTGSTCTINISWNNNGVFWCESKSGEFSNAVNITVQDDYHDGIILVSPVHPVTEGDPVTLSCRDKKQNLLSNVFFYHNNKLINNDSREELKISAVSKSDEGFYKCQHSGKESPRSWMSVRVTVSSPVSSFPVMLIVGPVVGIVLIILIILLILLWRCRRSKGETFFSSQWIRLFVHNHFNYSDMDIHSFVKQTRSRMI</sequence>
<dbReference type="Ensembl" id="ENSXMAT00000038166.1">
    <property type="protein sequence ID" value="ENSXMAP00000027868.1"/>
    <property type="gene ID" value="ENSXMAG00000027255.1"/>
</dbReference>
<dbReference type="PROSITE" id="PS50835">
    <property type="entry name" value="IG_LIKE"/>
    <property type="match status" value="2"/>
</dbReference>
<dbReference type="InterPro" id="IPR003599">
    <property type="entry name" value="Ig_sub"/>
</dbReference>
<reference evidence="6" key="1">
    <citation type="submission" date="2012-01" db="EMBL/GenBank/DDBJ databases">
        <authorList>
            <person name="Walter R."/>
            <person name="Schartl M."/>
            <person name="Warren W."/>
        </authorList>
    </citation>
    <scope>NUCLEOTIDE SEQUENCE [LARGE SCALE GENOMIC DNA]</scope>
    <source>
        <strain evidence="6">JP 163 A</strain>
    </source>
</reference>
<evidence type="ECO:0000259" key="4">
    <source>
        <dbReference type="PROSITE" id="PS50835"/>
    </source>
</evidence>
<organism evidence="5 6">
    <name type="scientific">Xiphophorus maculatus</name>
    <name type="common">Southern platyfish</name>
    <name type="synonym">Platypoecilus maculatus</name>
    <dbReference type="NCBI Taxonomy" id="8083"/>
    <lineage>
        <taxon>Eukaryota</taxon>
        <taxon>Metazoa</taxon>
        <taxon>Chordata</taxon>
        <taxon>Craniata</taxon>
        <taxon>Vertebrata</taxon>
        <taxon>Euteleostomi</taxon>
        <taxon>Actinopterygii</taxon>
        <taxon>Neopterygii</taxon>
        <taxon>Teleostei</taxon>
        <taxon>Neoteleostei</taxon>
        <taxon>Acanthomorphata</taxon>
        <taxon>Ovalentaria</taxon>
        <taxon>Atherinomorphae</taxon>
        <taxon>Cyprinodontiformes</taxon>
        <taxon>Poeciliidae</taxon>
        <taxon>Poeciliinae</taxon>
        <taxon>Xiphophorus</taxon>
    </lineage>
</organism>
<dbReference type="SMART" id="SM00409">
    <property type="entry name" value="IG"/>
    <property type="match status" value="2"/>
</dbReference>
<dbReference type="Gene3D" id="2.60.40.10">
    <property type="entry name" value="Immunoglobulins"/>
    <property type="match status" value="3"/>
</dbReference>
<feature type="transmembrane region" description="Helical" evidence="3">
    <location>
        <begin position="298"/>
        <end position="323"/>
    </location>
</feature>
<protein>
    <recommendedName>
        <fullName evidence="4">Ig-like domain-containing protein</fullName>
    </recommendedName>
</protein>
<proteinExistence type="predicted"/>
<dbReference type="InterPro" id="IPR013783">
    <property type="entry name" value="Ig-like_fold"/>
</dbReference>
<dbReference type="GO" id="GO:0009897">
    <property type="term" value="C:external side of plasma membrane"/>
    <property type="evidence" value="ECO:0007669"/>
    <property type="project" value="TreeGrafter"/>
</dbReference>
<dbReference type="PANTHER" id="PTHR11481:SF64">
    <property type="entry name" value="FC RECEPTOR-LIKE PROTEIN 4"/>
    <property type="match status" value="1"/>
</dbReference>
<evidence type="ECO:0000313" key="5">
    <source>
        <dbReference type="Ensembl" id="ENSXMAP00000027868.1"/>
    </source>
</evidence>
<dbReference type="InterPro" id="IPR050488">
    <property type="entry name" value="Ig_Fc_receptor"/>
</dbReference>
<keyword evidence="3" id="KW-0812">Transmembrane</keyword>
<reference evidence="5" key="3">
    <citation type="submission" date="2025-08" db="UniProtKB">
        <authorList>
            <consortium name="Ensembl"/>
        </authorList>
    </citation>
    <scope>IDENTIFICATION</scope>
    <source>
        <strain evidence="5">JP 163 A</strain>
    </source>
</reference>
<dbReference type="PANTHER" id="PTHR11481">
    <property type="entry name" value="IMMUNOGLOBULIN FC RECEPTOR"/>
    <property type="match status" value="1"/>
</dbReference>
<dbReference type="GO" id="GO:0004888">
    <property type="term" value="F:transmembrane signaling receptor activity"/>
    <property type="evidence" value="ECO:0007669"/>
    <property type="project" value="TreeGrafter"/>
</dbReference>
<evidence type="ECO:0000313" key="6">
    <source>
        <dbReference type="Proteomes" id="UP000002852"/>
    </source>
</evidence>
<accession>A0A3B5Q7T8</accession>
<feature type="domain" description="Ig-like" evidence="4">
    <location>
        <begin position="125"/>
        <end position="292"/>
    </location>
</feature>
<dbReference type="GO" id="GO:0006955">
    <property type="term" value="P:immune response"/>
    <property type="evidence" value="ECO:0007669"/>
    <property type="project" value="TreeGrafter"/>
</dbReference>
<evidence type="ECO:0000256" key="3">
    <source>
        <dbReference type="SAM" id="Phobius"/>
    </source>
</evidence>
<dbReference type="InterPro" id="IPR003598">
    <property type="entry name" value="Ig_sub2"/>
</dbReference>
<dbReference type="GeneTree" id="ENSGT00940000162700"/>
<dbReference type="SUPFAM" id="SSF48726">
    <property type="entry name" value="Immunoglobulin"/>
    <property type="match status" value="2"/>
</dbReference>
<name>A0A3B5Q7T8_XIPMA</name>
<dbReference type="Pfam" id="PF13895">
    <property type="entry name" value="Ig_2"/>
    <property type="match status" value="1"/>
</dbReference>
<keyword evidence="1" id="KW-0732">Signal</keyword>
<reference evidence="6" key="2">
    <citation type="journal article" date="2013" name="Nat. Genet.">
        <title>The genome of the platyfish, Xiphophorus maculatus, provides insights into evolutionary adaptation and several complex traits.</title>
        <authorList>
            <person name="Schartl M."/>
            <person name="Walter R.B."/>
            <person name="Shen Y."/>
            <person name="Garcia T."/>
            <person name="Catchen J."/>
            <person name="Amores A."/>
            <person name="Braasch I."/>
            <person name="Chalopin D."/>
            <person name="Volff J.N."/>
            <person name="Lesch K.P."/>
            <person name="Bisazza A."/>
            <person name="Minx P."/>
            <person name="Hillier L."/>
            <person name="Wilson R.K."/>
            <person name="Fuerstenberg S."/>
            <person name="Boore J."/>
            <person name="Searle S."/>
            <person name="Postlethwait J.H."/>
            <person name="Warren W.C."/>
        </authorList>
    </citation>
    <scope>NUCLEOTIDE SEQUENCE [LARGE SCALE GENOMIC DNA]</scope>
    <source>
        <strain evidence="6">JP 163 A</strain>
    </source>
</reference>
<dbReference type="SMART" id="SM00408">
    <property type="entry name" value="IGc2"/>
    <property type="match status" value="1"/>
</dbReference>
<feature type="domain" description="Ig-like" evidence="4">
    <location>
        <begin position="14"/>
        <end position="102"/>
    </location>
</feature>
<dbReference type="Proteomes" id="UP000002852">
    <property type="component" value="Unassembled WGS sequence"/>
</dbReference>
<evidence type="ECO:0000256" key="1">
    <source>
        <dbReference type="ARBA" id="ARBA00022729"/>
    </source>
</evidence>
<dbReference type="InterPro" id="IPR007110">
    <property type="entry name" value="Ig-like_dom"/>
</dbReference>
<keyword evidence="6" id="KW-1185">Reference proteome</keyword>
<keyword evidence="3" id="KW-0472">Membrane</keyword>
<dbReference type="GO" id="GO:0007166">
    <property type="term" value="P:cell surface receptor signaling pathway"/>
    <property type="evidence" value="ECO:0007669"/>
    <property type="project" value="TreeGrafter"/>
</dbReference>
<dbReference type="AlphaFoldDB" id="A0A3B5Q7T8"/>
<keyword evidence="3" id="KW-1133">Transmembrane helix</keyword>
<keyword evidence="2" id="KW-1015">Disulfide bond</keyword>
<dbReference type="InterPro" id="IPR036179">
    <property type="entry name" value="Ig-like_dom_sf"/>
</dbReference>